<dbReference type="AlphaFoldDB" id="A0A914GNP1"/>
<evidence type="ECO:0000313" key="2">
    <source>
        <dbReference type="WBParaSite" id="Gr19_v10_g10011.t1"/>
    </source>
</evidence>
<evidence type="ECO:0000313" key="1">
    <source>
        <dbReference type="Proteomes" id="UP000887572"/>
    </source>
</evidence>
<reference evidence="2" key="1">
    <citation type="submission" date="2022-11" db="UniProtKB">
        <authorList>
            <consortium name="WormBaseParasite"/>
        </authorList>
    </citation>
    <scope>IDENTIFICATION</scope>
</reference>
<dbReference type="Proteomes" id="UP000887572">
    <property type="component" value="Unplaced"/>
</dbReference>
<accession>A0A914GNP1</accession>
<keyword evidence="1" id="KW-1185">Reference proteome</keyword>
<protein>
    <submittedName>
        <fullName evidence="2">Acetylornithine deacetylase</fullName>
    </submittedName>
</protein>
<dbReference type="WBParaSite" id="Gr19_v10_g10011.t1">
    <property type="protein sequence ID" value="Gr19_v10_g10011.t1"/>
    <property type="gene ID" value="Gr19_v10_g10011"/>
</dbReference>
<sequence length="75" mass="8291">MTDAVIQQLTQVLQQLLANQQQNPALIAPPLPSLPKWNVLRAAWKESQGLARPFGLTDFSASARGSRKMRTLAHL</sequence>
<proteinExistence type="predicted"/>
<name>A0A914GNP1_GLORO</name>
<organism evidence="1 2">
    <name type="scientific">Globodera rostochiensis</name>
    <name type="common">Golden nematode worm</name>
    <name type="synonym">Heterodera rostochiensis</name>
    <dbReference type="NCBI Taxonomy" id="31243"/>
    <lineage>
        <taxon>Eukaryota</taxon>
        <taxon>Metazoa</taxon>
        <taxon>Ecdysozoa</taxon>
        <taxon>Nematoda</taxon>
        <taxon>Chromadorea</taxon>
        <taxon>Rhabditida</taxon>
        <taxon>Tylenchina</taxon>
        <taxon>Tylenchomorpha</taxon>
        <taxon>Tylenchoidea</taxon>
        <taxon>Heteroderidae</taxon>
        <taxon>Heteroderinae</taxon>
        <taxon>Globodera</taxon>
    </lineage>
</organism>